<dbReference type="PROSITE" id="PS50885">
    <property type="entry name" value="HAMP"/>
    <property type="match status" value="1"/>
</dbReference>
<dbReference type="InterPro" id="IPR004358">
    <property type="entry name" value="Sig_transdc_His_kin-like_C"/>
</dbReference>
<dbReference type="PRINTS" id="PR00344">
    <property type="entry name" value="BCTRLSENSOR"/>
</dbReference>
<dbReference type="InterPro" id="IPR003661">
    <property type="entry name" value="HisK_dim/P_dom"/>
</dbReference>
<dbReference type="InterPro" id="IPR003660">
    <property type="entry name" value="HAMP_dom"/>
</dbReference>
<dbReference type="SUPFAM" id="SSF158472">
    <property type="entry name" value="HAMP domain-like"/>
    <property type="match status" value="1"/>
</dbReference>
<evidence type="ECO:0000256" key="14">
    <source>
        <dbReference type="SAM" id="Phobius"/>
    </source>
</evidence>
<dbReference type="RefSeq" id="WP_113029962.1">
    <property type="nucleotide sequence ID" value="NZ_QMFB01000002.1"/>
</dbReference>
<keyword evidence="12" id="KW-0902">Two-component regulatory system</keyword>
<dbReference type="SUPFAM" id="SSF55874">
    <property type="entry name" value="ATPase domain of HSP90 chaperone/DNA topoisomerase II/histidine kinase"/>
    <property type="match status" value="1"/>
</dbReference>
<name>A0A329MT70_9BACL</name>
<keyword evidence="13 14" id="KW-0472">Membrane</keyword>
<evidence type="ECO:0000259" key="16">
    <source>
        <dbReference type="PROSITE" id="PS50885"/>
    </source>
</evidence>
<accession>A0A329MT70</accession>
<dbReference type="CDD" id="cd06225">
    <property type="entry name" value="HAMP"/>
    <property type="match status" value="1"/>
</dbReference>
<keyword evidence="5" id="KW-0597">Phosphoprotein</keyword>
<evidence type="ECO:0000256" key="4">
    <source>
        <dbReference type="ARBA" id="ARBA00022475"/>
    </source>
</evidence>
<organism evidence="17 18">
    <name type="scientific">Paenibacillus contaminans</name>
    <dbReference type="NCBI Taxonomy" id="450362"/>
    <lineage>
        <taxon>Bacteria</taxon>
        <taxon>Bacillati</taxon>
        <taxon>Bacillota</taxon>
        <taxon>Bacilli</taxon>
        <taxon>Bacillales</taxon>
        <taxon>Paenibacillaceae</taxon>
        <taxon>Paenibacillus</taxon>
    </lineage>
</organism>
<evidence type="ECO:0000256" key="6">
    <source>
        <dbReference type="ARBA" id="ARBA00022679"/>
    </source>
</evidence>
<feature type="transmembrane region" description="Helical" evidence="14">
    <location>
        <begin position="165"/>
        <end position="189"/>
    </location>
</feature>
<keyword evidence="18" id="KW-1185">Reference proteome</keyword>
<dbReference type="OrthoDB" id="9786919at2"/>
<keyword evidence="7 14" id="KW-0812">Transmembrane</keyword>
<evidence type="ECO:0000256" key="13">
    <source>
        <dbReference type="ARBA" id="ARBA00023136"/>
    </source>
</evidence>
<dbReference type="FunFam" id="1.10.287.130:FF:000001">
    <property type="entry name" value="Two-component sensor histidine kinase"/>
    <property type="match status" value="1"/>
</dbReference>
<dbReference type="SUPFAM" id="SSF47384">
    <property type="entry name" value="Homodimeric domain of signal transducing histidine kinase"/>
    <property type="match status" value="1"/>
</dbReference>
<dbReference type="PANTHER" id="PTHR45528:SF1">
    <property type="entry name" value="SENSOR HISTIDINE KINASE CPXA"/>
    <property type="match status" value="1"/>
</dbReference>
<reference evidence="17 18" key="1">
    <citation type="journal article" date="2009" name="Int. J. Syst. Evol. Microbiol.">
        <title>Paenibacillus contaminans sp. nov., isolated from a contaminated laboratory plate.</title>
        <authorList>
            <person name="Chou J.H."/>
            <person name="Lee J.H."/>
            <person name="Lin M.C."/>
            <person name="Chang P.S."/>
            <person name="Arun A.B."/>
            <person name="Young C.C."/>
            <person name="Chen W.M."/>
        </authorList>
    </citation>
    <scope>NUCLEOTIDE SEQUENCE [LARGE SCALE GENOMIC DNA]</scope>
    <source>
        <strain evidence="17 18">CKOBP-6</strain>
    </source>
</reference>
<dbReference type="InterPro" id="IPR003594">
    <property type="entry name" value="HATPase_dom"/>
</dbReference>
<dbReference type="SMART" id="SM00387">
    <property type="entry name" value="HATPase_c"/>
    <property type="match status" value="1"/>
</dbReference>
<evidence type="ECO:0000256" key="5">
    <source>
        <dbReference type="ARBA" id="ARBA00022553"/>
    </source>
</evidence>
<dbReference type="Pfam" id="PF00672">
    <property type="entry name" value="HAMP"/>
    <property type="match status" value="1"/>
</dbReference>
<dbReference type="InterPro" id="IPR050398">
    <property type="entry name" value="HssS/ArlS-like"/>
</dbReference>
<dbReference type="Gene3D" id="1.10.287.130">
    <property type="match status" value="1"/>
</dbReference>
<comment type="caution">
    <text evidence="17">The sequence shown here is derived from an EMBL/GenBank/DDBJ whole genome shotgun (WGS) entry which is preliminary data.</text>
</comment>
<dbReference type="AlphaFoldDB" id="A0A329MT70"/>
<dbReference type="Gene3D" id="6.10.340.10">
    <property type="match status" value="1"/>
</dbReference>
<evidence type="ECO:0000259" key="15">
    <source>
        <dbReference type="PROSITE" id="PS50109"/>
    </source>
</evidence>
<dbReference type="InterPro" id="IPR036097">
    <property type="entry name" value="HisK_dim/P_sf"/>
</dbReference>
<dbReference type="InterPro" id="IPR005467">
    <property type="entry name" value="His_kinase_dom"/>
</dbReference>
<dbReference type="EC" id="2.7.13.3" evidence="3"/>
<dbReference type="PANTHER" id="PTHR45528">
    <property type="entry name" value="SENSOR HISTIDINE KINASE CPXA"/>
    <property type="match status" value="1"/>
</dbReference>
<keyword evidence="4" id="KW-1003">Cell membrane</keyword>
<dbReference type="CDD" id="cd00082">
    <property type="entry name" value="HisKA"/>
    <property type="match status" value="1"/>
</dbReference>
<protein>
    <recommendedName>
        <fullName evidence="3">histidine kinase</fullName>
        <ecNumber evidence="3">2.7.13.3</ecNumber>
    </recommendedName>
</protein>
<keyword evidence="10" id="KW-0067">ATP-binding</keyword>
<dbReference type="Gene3D" id="3.30.565.10">
    <property type="entry name" value="Histidine kinase-like ATPase, C-terminal domain"/>
    <property type="match status" value="1"/>
</dbReference>
<keyword evidence="9 17" id="KW-0418">Kinase</keyword>
<evidence type="ECO:0000256" key="8">
    <source>
        <dbReference type="ARBA" id="ARBA00022741"/>
    </source>
</evidence>
<sequence length="495" mass="55644">MSIRLRLTLWYSGLLAVTMLVFGVVLYGALNVMLYSNQKSQMEEISSEIRQKITVTRWVINGQTQYAVNGLNRLDQFRYPGYFVQVSDQSGSIIKSTTDYPFPTEGAVAAAKKDKNMAERFKAQGKSFFMYNVPVKFEDRQNDVDIFVVLQVAAIVDSIDNQMRLLMYVLVVLFLITLFIAATFGLFLARKALKPIDNIVAATAQIENGADLDKRIDYIGPPDEIGKLTSTINSMLERIQLMYGELEESNRTQRRFVSDASHELRTPLTTIRGNVDLLEKMWRQQENENENARALDDKDKMELSLEAMQDIAGEASRMSRLVNDLLSLARADTGLQISKEALPMLPIVETVVRKAGMLPKSVDFIVGDLSALEGAVVSGSRDYLQQLLFIFIENAFKYTDEGYVRIDALKGSDQIGVRISDTGIGMDKEEVPHIFERFYRADKSRGQTSGTGLGLSIAKWIIDEHGGSIEVATRKDEGTTFVVWLPTSRFPEIME</sequence>
<gene>
    <name evidence="17" type="ORF">DQG23_06375</name>
</gene>
<keyword evidence="11 14" id="KW-1133">Transmembrane helix</keyword>
<keyword evidence="6" id="KW-0808">Transferase</keyword>
<evidence type="ECO:0000256" key="12">
    <source>
        <dbReference type="ARBA" id="ARBA00023012"/>
    </source>
</evidence>
<dbReference type="GO" id="GO:0005524">
    <property type="term" value="F:ATP binding"/>
    <property type="evidence" value="ECO:0007669"/>
    <property type="project" value="UniProtKB-KW"/>
</dbReference>
<dbReference type="GO" id="GO:0005886">
    <property type="term" value="C:plasma membrane"/>
    <property type="evidence" value="ECO:0007669"/>
    <property type="project" value="UniProtKB-SubCell"/>
</dbReference>
<dbReference type="Proteomes" id="UP000250369">
    <property type="component" value="Unassembled WGS sequence"/>
</dbReference>
<evidence type="ECO:0000256" key="10">
    <source>
        <dbReference type="ARBA" id="ARBA00022840"/>
    </source>
</evidence>
<evidence type="ECO:0000313" key="17">
    <source>
        <dbReference type="EMBL" id="RAV22556.1"/>
    </source>
</evidence>
<evidence type="ECO:0000256" key="9">
    <source>
        <dbReference type="ARBA" id="ARBA00022777"/>
    </source>
</evidence>
<evidence type="ECO:0000256" key="7">
    <source>
        <dbReference type="ARBA" id="ARBA00022692"/>
    </source>
</evidence>
<dbReference type="FunFam" id="3.30.565.10:FF:000006">
    <property type="entry name" value="Sensor histidine kinase WalK"/>
    <property type="match status" value="1"/>
</dbReference>
<evidence type="ECO:0000256" key="1">
    <source>
        <dbReference type="ARBA" id="ARBA00000085"/>
    </source>
</evidence>
<dbReference type="EMBL" id="QMFB01000002">
    <property type="protein sequence ID" value="RAV22556.1"/>
    <property type="molecule type" value="Genomic_DNA"/>
</dbReference>
<evidence type="ECO:0000256" key="11">
    <source>
        <dbReference type="ARBA" id="ARBA00022989"/>
    </source>
</evidence>
<dbReference type="PROSITE" id="PS50109">
    <property type="entry name" value="HIS_KIN"/>
    <property type="match status" value="1"/>
</dbReference>
<evidence type="ECO:0000313" key="18">
    <source>
        <dbReference type="Proteomes" id="UP000250369"/>
    </source>
</evidence>
<comment type="catalytic activity">
    <reaction evidence="1">
        <text>ATP + protein L-histidine = ADP + protein N-phospho-L-histidine.</text>
        <dbReference type="EC" id="2.7.13.3"/>
    </reaction>
</comment>
<keyword evidence="8" id="KW-0547">Nucleotide-binding</keyword>
<dbReference type="Pfam" id="PF02518">
    <property type="entry name" value="HATPase_c"/>
    <property type="match status" value="1"/>
</dbReference>
<feature type="transmembrane region" description="Helical" evidence="14">
    <location>
        <begin position="7"/>
        <end position="30"/>
    </location>
</feature>
<dbReference type="SMART" id="SM00304">
    <property type="entry name" value="HAMP"/>
    <property type="match status" value="1"/>
</dbReference>
<dbReference type="CDD" id="cd00075">
    <property type="entry name" value="HATPase"/>
    <property type="match status" value="1"/>
</dbReference>
<dbReference type="SMART" id="SM00388">
    <property type="entry name" value="HisKA"/>
    <property type="match status" value="1"/>
</dbReference>
<evidence type="ECO:0000256" key="2">
    <source>
        <dbReference type="ARBA" id="ARBA00004651"/>
    </source>
</evidence>
<feature type="domain" description="Histidine kinase" evidence="15">
    <location>
        <begin position="259"/>
        <end position="489"/>
    </location>
</feature>
<feature type="domain" description="HAMP" evidence="16">
    <location>
        <begin position="190"/>
        <end position="244"/>
    </location>
</feature>
<proteinExistence type="predicted"/>
<evidence type="ECO:0000256" key="3">
    <source>
        <dbReference type="ARBA" id="ARBA00012438"/>
    </source>
</evidence>
<comment type="subcellular location">
    <subcellularLocation>
        <location evidence="2">Cell membrane</location>
        <topology evidence="2">Multi-pass membrane protein</topology>
    </subcellularLocation>
</comment>
<dbReference type="InterPro" id="IPR036890">
    <property type="entry name" value="HATPase_C_sf"/>
</dbReference>
<dbReference type="GO" id="GO:0000155">
    <property type="term" value="F:phosphorelay sensor kinase activity"/>
    <property type="evidence" value="ECO:0007669"/>
    <property type="project" value="InterPro"/>
</dbReference>
<dbReference type="Pfam" id="PF00512">
    <property type="entry name" value="HisKA"/>
    <property type="match status" value="1"/>
</dbReference>